<dbReference type="GO" id="GO:0016020">
    <property type="term" value="C:membrane"/>
    <property type="evidence" value="ECO:0007669"/>
    <property type="project" value="UniProtKB-SubCell"/>
</dbReference>
<dbReference type="OrthoDB" id="19344at2759"/>
<gene>
    <name evidence="7" type="ORF">CLAFUR5_10807</name>
</gene>
<evidence type="ECO:0000256" key="4">
    <source>
        <dbReference type="ARBA" id="ARBA00023136"/>
    </source>
</evidence>
<evidence type="ECO:0000256" key="2">
    <source>
        <dbReference type="ARBA" id="ARBA00022692"/>
    </source>
</evidence>
<dbReference type="Proteomes" id="UP000756132">
    <property type="component" value="Chromosome 8"/>
</dbReference>
<feature type="transmembrane region" description="Helical" evidence="6">
    <location>
        <begin position="174"/>
        <end position="192"/>
    </location>
</feature>
<feature type="region of interest" description="Disordered" evidence="5">
    <location>
        <begin position="268"/>
        <end position="291"/>
    </location>
</feature>
<dbReference type="Pfam" id="PF04193">
    <property type="entry name" value="PQ-loop"/>
    <property type="match status" value="2"/>
</dbReference>
<name>A0A9Q8PEP3_PASFU</name>
<dbReference type="SMART" id="SM00679">
    <property type="entry name" value="CTNS"/>
    <property type="match status" value="2"/>
</dbReference>
<evidence type="ECO:0000256" key="6">
    <source>
        <dbReference type="SAM" id="Phobius"/>
    </source>
</evidence>
<evidence type="ECO:0000313" key="7">
    <source>
        <dbReference type="EMBL" id="UJO21037.1"/>
    </source>
</evidence>
<protein>
    <recommendedName>
        <fullName evidence="9">PQ loop repeat protein</fullName>
    </recommendedName>
</protein>
<reference evidence="7" key="2">
    <citation type="journal article" date="2022" name="Microb. Genom.">
        <title>A chromosome-scale genome assembly of the tomato pathogen Cladosporium fulvum reveals a compartmentalized genome architecture and the presence of a dispensable chromosome.</title>
        <authorList>
            <person name="Zaccaron A.Z."/>
            <person name="Chen L.H."/>
            <person name="Samaras A."/>
            <person name="Stergiopoulos I."/>
        </authorList>
    </citation>
    <scope>NUCLEOTIDE SEQUENCE</scope>
    <source>
        <strain evidence="7">Race5_Kim</strain>
    </source>
</reference>
<keyword evidence="8" id="KW-1185">Reference proteome</keyword>
<feature type="transmembrane region" description="Helical" evidence="6">
    <location>
        <begin position="204"/>
        <end position="227"/>
    </location>
</feature>
<dbReference type="AlphaFoldDB" id="A0A9Q8PEP3"/>
<accession>A0A9Q8PEP3</accession>
<feature type="transmembrane region" description="Helical" evidence="6">
    <location>
        <begin position="50"/>
        <end position="70"/>
    </location>
</feature>
<dbReference type="Gene3D" id="1.20.1280.290">
    <property type="match status" value="2"/>
</dbReference>
<evidence type="ECO:0000313" key="8">
    <source>
        <dbReference type="Proteomes" id="UP000756132"/>
    </source>
</evidence>
<feature type="transmembrane region" description="Helical" evidence="6">
    <location>
        <begin position="90"/>
        <end position="117"/>
    </location>
</feature>
<comment type="subcellular location">
    <subcellularLocation>
        <location evidence="1">Membrane</location>
        <topology evidence="1">Multi-pass membrane protein</topology>
    </subcellularLocation>
</comment>
<feature type="transmembrane region" description="Helical" evidence="6">
    <location>
        <begin position="144"/>
        <end position="168"/>
    </location>
</feature>
<feature type="transmembrane region" description="Helical" evidence="6">
    <location>
        <begin position="16"/>
        <end position="38"/>
    </location>
</feature>
<sequence length="291" mass="31911">MHEAMGHCKALAHPNWFATTIAALLVVGILGSYIPQFIKIWQKRSSAGLSPYWILLGGLSSICAFGNIISLPASREDISCCKEINGVACAAALLGVAQLVVQCTCFMIIVILFVVYFPTNNRDTAAATETEHPHEPPANEKHRLVVMLTIPSAIFTVLFVTIVITNAFHKYDQFWADLLGTIAGILAGIQYVPQIFYTWKLQDLKSLSVFTLLVQAPGAFVFAASLANRVGIKRGWSTWLPYVVTGTLQIALLIMAAWFKNTELRNHSASKPVGDDNSERAPLLPQRQPDS</sequence>
<dbReference type="RefSeq" id="XP_047765403.1">
    <property type="nucleotide sequence ID" value="XM_047909955.1"/>
</dbReference>
<keyword evidence="2 6" id="KW-0812">Transmembrane</keyword>
<dbReference type="PANTHER" id="PTHR16201">
    <property type="entry name" value="SEVEN TRANSMEMBRANE PROTEIN 1-RELATED"/>
    <property type="match status" value="1"/>
</dbReference>
<keyword evidence="3 6" id="KW-1133">Transmembrane helix</keyword>
<evidence type="ECO:0000256" key="5">
    <source>
        <dbReference type="SAM" id="MobiDB-lite"/>
    </source>
</evidence>
<evidence type="ECO:0008006" key="9">
    <source>
        <dbReference type="Google" id="ProtNLM"/>
    </source>
</evidence>
<evidence type="ECO:0000256" key="1">
    <source>
        <dbReference type="ARBA" id="ARBA00004141"/>
    </source>
</evidence>
<dbReference type="InterPro" id="IPR051415">
    <property type="entry name" value="LAAT-1"/>
</dbReference>
<dbReference type="PANTHER" id="PTHR16201:SF11">
    <property type="entry name" value="PQ-LOOP REPEAT-CONTAINING PROTEIN"/>
    <property type="match status" value="1"/>
</dbReference>
<reference evidence="7" key="1">
    <citation type="submission" date="2021-12" db="EMBL/GenBank/DDBJ databases">
        <authorList>
            <person name="Zaccaron A."/>
            <person name="Stergiopoulos I."/>
        </authorList>
    </citation>
    <scope>NUCLEOTIDE SEQUENCE</scope>
    <source>
        <strain evidence="7">Race5_Kim</strain>
    </source>
</reference>
<dbReference type="EMBL" id="CP090170">
    <property type="protein sequence ID" value="UJO21037.1"/>
    <property type="molecule type" value="Genomic_DNA"/>
</dbReference>
<dbReference type="GeneID" id="71990685"/>
<feature type="transmembrane region" description="Helical" evidence="6">
    <location>
        <begin position="239"/>
        <end position="259"/>
    </location>
</feature>
<organism evidence="7 8">
    <name type="scientific">Passalora fulva</name>
    <name type="common">Tomato leaf mold</name>
    <name type="synonym">Cladosporium fulvum</name>
    <dbReference type="NCBI Taxonomy" id="5499"/>
    <lineage>
        <taxon>Eukaryota</taxon>
        <taxon>Fungi</taxon>
        <taxon>Dikarya</taxon>
        <taxon>Ascomycota</taxon>
        <taxon>Pezizomycotina</taxon>
        <taxon>Dothideomycetes</taxon>
        <taxon>Dothideomycetidae</taxon>
        <taxon>Mycosphaerellales</taxon>
        <taxon>Mycosphaerellaceae</taxon>
        <taxon>Fulvia</taxon>
    </lineage>
</organism>
<evidence type="ECO:0000256" key="3">
    <source>
        <dbReference type="ARBA" id="ARBA00022989"/>
    </source>
</evidence>
<proteinExistence type="predicted"/>
<dbReference type="KEGG" id="ffu:CLAFUR5_10807"/>
<dbReference type="InterPro" id="IPR006603">
    <property type="entry name" value="PQ-loop_rpt"/>
</dbReference>
<keyword evidence="4 6" id="KW-0472">Membrane</keyword>